<gene>
    <name evidence="2" type="ORF">SAMN04488045_2429</name>
</gene>
<feature type="transmembrane region" description="Helical" evidence="1">
    <location>
        <begin position="265"/>
        <end position="282"/>
    </location>
</feature>
<accession>A0A1H5Z558</accession>
<evidence type="ECO:0000313" key="3">
    <source>
        <dbReference type="Proteomes" id="UP000236752"/>
    </source>
</evidence>
<feature type="transmembrane region" description="Helical" evidence="1">
    <location>
        <begin position="294"/>
        <end position="315"/>
    </location>
</feature>
<feature type="transmembrane region" description="Helical" evidence="1">
    <location>
        <begin position="368"/>
        <end position="389"/>
    </location>
</feature>
<feature type="transmembrane region" description="Helical" evidence="1">
    <location>
        <begin position="220"/>
        <end position="236"/>
    </location>
</feature>
<keyword evidence="1" id="KW-1133">Transmembrane helix</keyword>
<dbReference type="AlphaFoldDB" id="A0A1H5Z558"/>
<keyword evidence="3" id="KW-1185">Reference proteome</keyword>
<organism evidence="2 3">
    <name type="scientific">Thalassococcus halodurans</name>
    <dbReference type="NCBI Taxonomy" id="373675"/>
    <lineage>
        <taxon>Bacteria</taxon>
        <taxon>Pseudomonadati</taxon>
        <taxon>Pseudomonadota</taxon>
        <taxon>Alphaproteobacteria</taxon>
        <taxon>Rhodobacterales</taxon>
        <taxon>Roseobacteraceae</taxon>
        <taxon>Thalassococcus</taxon>
    </lineage>
</organism>
<evidence type="ECO:0000313" key="2">
    <source>
        <dbReference type="EMBL" id="SEG31498.1"/>
    </source>
</evidence>
<protein>
    <recommendedName>
        <fullName evidence="4">O-antigen ligase like membrane protein</fullName>
    </recommendedName>
</protein>
<feature type="transmembrane region" description="Helical" evidence="1">
    <location>
        <begin position="131"/>
        <end position="152"/>
    </location>
</feature>
<name>A0A1H5Z558_9RHOB</name>
<keyword evidence="1" id="KW-0812">Transmembrane</keyword>
<feature type="transmembrane region" description="Helical" evidence="1">
    <location>
        <begin position="401"/>
        <end position="422"/>
    </location>
</feature>
<feature type="transmembrane region" description="Helical" evidence="1">
    <location>
        <begin position="164"/>
        <end position="185"/>
    </location>
</feature>
<dbReference type="OrthoDB" id="7010242at2"/>
<dbReference type="EMBL" id="FNUZ01000003">
    <property type="protein sequence ID" value="SEG31498.1"/>
    <property type="molecule type" value="Genomic_DNA"/>
</dbReference>
<sequence>MLTTTPIALVLFAAILFAGPVRGVVLLAAVMPFGSSAAFALGQAGTVSLLDFAILAMWLSLIGRTGFTAAIVQSARPHQAGFPLLLLIILAGLGALFLPQILSHRTDVFVTVQMRDYATIALRPLEPTSTITIQFLRFMVASSIFFLLAGVFARKPRADLALKAMITATSLHIVLSVADIASYALGFPDLLDSIRTMRAAMLDNQYLGGIKRVSGGFPEPSAYAYFTMALFGFWLRMTMVKSLGVWPKLFAIAMFFLLIRSTSSAAYLGLTLFSVAFVAVHLKTISHLKPAARLILLSAAFLPVMAGASVALYSLNAEVAHVIDAVLIDKVSSDSATERMSWNNQALTNLKDTIGLGTGMGAGRASGWFFACLGGLGIAGTALYLWFVARVIFARQVTDTLNTNVSAALKTGCAALIIQAALTKPYPNLEAVFFILAGLAMALGRAGSQHVAAEVRRPA</sequence>
<feature type="transmembrane region" description="Helical" evidence="1">
    <location>
        <begin position="243"/>
        <end position="259"/>
    </location>
</feature>
<keyword evidence="1" id="KW-0472">Membrane</keyword>
<reference evidence="2 3" key="1">
    <citation type="submission" date="2016-10" db="EMBL/GenBank/DDBJ databases">
        <authorList>
            <person name="de Groot N.N."/>
        </authorList>
    </citation>
    <scope>NUCLEOTIDE SEQUENCE [LARGE SCALE GENOMIC DNA]</scope>
    <source>
        <strain evidence="2 3">DSM 26915</strain>
    </source>
</reference>
<dbReference type="RefSeq" id="WP_103910737.1">
    <property type="nucleotide sequence ID" value="NZ_FNUZ01000003.1"/>
</dbReference>
<evidence type="ECO:0008006" key="4">
    <source>
        <dbReference type="Google" id="ProtNLM"/>
    </source>
</evidence>
<feature type="transmembrane region" description="Helical" evidence="1">
    <location>
        <begin position="428"/>
        <end position="447"/>
    </location>
</feature>
<feature type="transmembrane region" description="Helical" evidence="1">
    <location>
        <begin position="39"/>
        <end position="61"/>
    </location>
</feature>
<proteinExistence type="predicted"/>
<dbReference type="Proteomes" id="UP000236752">
    <property type="component" value="Unassembled WGS sequence"/>
</dbReference>
<evidence type="ECO:0000256" key="1">
    <source>
        <dbReference type="SAM" id="Phobius"/>
    </source>
</evidence>
<feature type="transmembrane region" description="Helical" evidence="1">
    <location>
        <begin position="82"/>
        <end position="102"/>
    </location>
</feature>